<evidence type="ECO:0000313" key="3">
    <source>
        <dbReference type="Proteomes" id="UP000541033"/>
    </source>
</evidence>
<evidence type="ECO:0000256" key="1">
    <source>
        <dbReference type="SAM" id="Phobius"/>
    </source>
</evidence>
<comment type="caution">
    <text evidence="2">The sequence shown here is derived from an EMBL/GenBank/DDBJ whole genome shotgun (WGS) entry which is preliminary data.</text>
</comment>
<dbReference type="EMBL" id="JAAMOX010000003">
    <property type="protein sequence ID" value="NIH55214.1"/>
    <property type="molecule type" value="Genomic_DNA"/>
</dbReference>
<dbReference type="AlphaFoldDB" id="A0A7X5R3W7"/>
<sequence>MKIPVLPLTGSLCILIGIIIVVATPGNVGAAWTALTLQISGVVMLVIFMGMNLAKRRKMK</sequence>
<organism evidence="2 3">
    <name type="scientific">Lysinibacter cavernae</name>
    <dbReference type="NCBI Taxonomy" id="1640652"/>
    <lineage>
        <taxon>Bacteria</taxon>
        <taxon>Bacillati</taxon>
        <taxon>Actinomycetota</taxon>
        <taxon>Actinomycetes</taxon>
        <taxon>Micrococcales</taxon>
        <taxon>Microbacteriaceae</taxon>
        <taxon>Lysinibacter</taxon>
    </lineage>
</organism>
<accession>A0A7X5R3W7</accession>
<protein>
    <submittedName>
        <fullName evidence="2">Uncharacterized protein</fullName>
    </submittedName>
</protein>
<keyword evidence="1" id="KW-1133">Transmembrane helix</keyword>
<reference evidence="2 3" key="1">
    <citation type="submission" date="2020-02" db="EMBL/GenBank/DDBJ databases">
        <title>Sequencing the genomes of 1000 actinobacteria strains.</title>
        <authorList>
            <person name="Klenk H.-P."/>
        </authorList>
    </citation>
    <scope>NUCLEOTIDE SEQUENCE [LARGE SCALE GENOMIC DNA]</scope>
    <source>
        <strain evidence="2 3">DSM 27960</strain>
    </source>
</reference>
<gene>
    <name evidence="2" type="ORF">FHX76_003129</name>
</gene>
<evidence type="ECO:0000313" key="2">
    <source>
        <dbReference type="EMBL" id="NIH55214.1"/>
    </source>
</evidence>
<keyword evidence="3" id="KW-1185">Reference proteome</keyword>
<feature type="transmembrane region" description="Helical" evidence="1">
    <location>
        <begin position="5"/>
        <end position="24"/>
    </location>
</feature>
<name>A0A7X5R3W7_9MICO</name>
<feature type="transmembrane region" description="Helical" evidence="1">
    <location>
        <begin position="30"/>
        <end position="54"/>
    </location>
</feature>
<keyword evidence="1" id="KW-0812">Transmembrane</keyword>
<proteinExistence type="predicted"/>
<keyword evidence="1" id="KW-0472">Membrane</keyword>
<dbReference type="Proteomes" id="UP000541033">
    <property type="component" value="Unassembled WGS sequence"/>
</dbReference>
<dbReference type="RefSeq" id="WP_167152211.1">
    <property type="nucleotide sequence ID" value="NZ_JAAMOX010000003.1"/>
</dbReference>